<dbReference type="SUPFAM" id="SSF46785">
    <property type="entry name" value="Winged helix' DNA-binding domain"/>
    <property type="match status" value="1"/>
</dbReference>
<proteinExistence type="predicted"/>
<dbReference type="EMBL" id="BAABBO010000023">
    <property type="protein sequence ID" value="GAA3979244.1"/>
    <property type="molecule type" value="Genomic_DNA"/>
</dbReference>
<comment type="caution">
    <text evidence="1">The sequence shown here is derived from an EMBL/GenBank/DDBJ whole genome shotgun (WGS) entry which is preliminary data.</text>
</comment>
<protein>
    <recommendedName>
        <fullName evidence="3">Transcriptional regulator</fullName>
    </recommendedName>
</protein>
<accession>A0ABP7QB90</accession>
<evidence type="ECO:0008006" key="3">
    <source>
        <dbReference type="Google" id="ProtNLM"/>
    </source>
</evidence>
<reference evidence="2" key="1">
    <citation type="journal article" date="2019" name="Int. J. Syst. Evol. Microbiol.">
        <title>The Global Catalogue of Microorganisms (GCM) 10K type strain sequencing project: providing services to taxonomists for standard genome sequencing and annotation.</title>
        <authorList>
            <consortium name="The Broad Institute Genomics Platform"/>
            <consortium name="The Broad Institute Genome Sequencing Center for Infectious Disease"/>
            <person name="Wu L."/>
            <person name="Ma J."/>
        </authorList>
    </citation>
    <scope>NUCLEOTIDE SEQUENCE [LARGE SCALE GENOMIC DNA]</scope>
    <source>
        <strain evidence="2">JCM 17555</strain>
    </source>
</reference>
<evidence type="ECO:0000313" key="1">
    <source>
        <dbReference type="EMBL" id="GAA3979244.1"/>
    </source>
</evidence>
<sequence length="119" mass="13323">MTKLHITVRAEDPDSGFNRFVDAWSAAERGGQVSKETHINFEDLNTLLSVINTRRLDVLKMIRQQGPLCDQALATALHRNYRNVQTDTRVLEGAGLLTRSGSGDLQVLYDVIDARLDLD</sequence>
<keyword evidence="2" id="KW-1185">Reference proteome</keyword>
<dbReference type="InterPro" id="IPR036390">
    <property type="entry name" value="WH_DNA-bd_sf"/>
</dbReference>
<gene>
    <name evidence="1" type="ORF">GCM10022278_39740</name>
</gene>
<evidence type="ECO:0000313" key="2">
    <source>
        <dbReference type="Proteomes" id="UP001501337"/>
    </source>
</evidence>
<name>A0ABP7QB90_9GAMM</name>
<dbReference type="Pfam" id="PF25212">
    <property type="entry name" value="HVO_A0114"/>
    <property type="match status" value="1"/>
</dbReference>
<organism evidence="1 2">
    <name type="scientific">Allohahella marinimesophila</name>
    <dbReference type="NCBI Taxonomy" id="1054972"/>
    <lineage>
        <taxon>Bacteria</taxon>
        <taxon>Pseudomonadati</taxon>
        <taxon>Pseudomonadota</taxon>
        <taxon>Gammaproteobacteria</taxon>
        <taxon>Oceanospirillales</taxon>
        <taxon>Hahellaceae</taxon>
        <taxon>Allohahella</taxon>
    </lineage>
</organism>
<dbReference type="Proteomes" id="UP001501337">
    <property type="component" value="Unassembled WGS sequence"/>
</dbReference>